<dbReference type="GO" id="GO:0005737">
    <property type="term" value="C:cytoplasm"/>
    <property type="evidence" value="ECO:0007669"/>
    <property type="project" value="TreeGrafter"/>
</dbReference>
<dbReference type="SUPFAM" id="SSF54506">
    <property type="entry name" value="Diaminopimelate epimerase-like"/>
    <property type="match status" value="1"/>
</dbReference>
<dbReference type="AlphaFoldDB" id="A0A1B4V6F8"/>
<dbReference type="PIRSF" id="PIRSF016184">
    <property type="entry name" value="PhzC_PhzF"/>
    <property type="match status" value="1"/>
</dbReference>
<dbReference type="PANTHER" id="PTHR13774">
    <property type="entry name" value="PHENAZINE BIOSYNTHESIS PROTEIN"/>
    <property type="match status" value="1"/>
</dbReference>
<name>A0A1B4V6F8_9GAMM</name>
<dbReference type="InterPro" id="IPR003719">
    <property type="entry name" value="Phenazine_PhzF-like"/>
</dbReference>
<feature type="active site" evidence="2">
    <location>
        <position position="46"/>
    </location>
</feature>
<dbReference type="GO" id="GO:0016853">
    <property type="term" value="F:isomerase activity"/>
    <property type="evidence" value="ECO:0007669"/>
    <property type="project" value="TreeGrafter"/>
</dbReference>
<evidence type="ECO:0000313" key="3">
    <source>
        <dbReference type="EMBL" id="BAU49146.1"/>
    </source>
</evidence>
<protein>
    <submittedName>
        <fullName evidence="3">Phenazine biosynthesis protein</fullName>
    </submittedName>
</protein>
<keyword evidence="4" id="KW-1185">Reference proteome</keyword>
<dbReference type="PANTHER" id="PTHR13774:SF32">
    <property type="entry name" value="ANTISENSE-ENHANCING SEQUENCE 1"/>
    <property type="match status" value="1"/>
</dbReference>
<dbReference type="EMBL" id="AP014936">
    <property type="protein sequence ID" value="BAU49146.1"/>
    <property type="molecule type" value="Genomic_DNA"/>
</dbReference>
<dbReference type="OrthoDB" id="9788221at2"/>
<evidence type="ECO:0000313" key="4">
    <source>
        <dbReference type="Proteomes" id="UP000218899"/>
    </source>
</evidence>
<evidence type="ECO:0000256" key="1">
    <source>
        <dbReference type="ARBA" id="ARBA00008270"/>
    </source>
</evidence>
<dbReference type="NCBIfam" id="TIGR00654">
    <property type="entry name" value="PhzF_family"/>
    <property type="match status" value="1"/>
</dbReference>
<dbReference type="Pfam" id="PF02567">
    <property type="entry name" value="PhzC-PhzF"/>
    <property type="match status" value="1"/>
</dbReference>
<sequence length="294" mass="31833">MSHRLYLVDVFAERPCTGNPLAVVIASDGLADDAMQQIAAEMNFSETTFVAPTMESDGGYRVRIFTPAREIAFAGHPILGTAWVVRLHLARDVRPTVPLNLAVGQVPVMFESSADGAEAAWFLAPPMALGATCSRERMAPALGISPEDIEAALPVQQLSAGTSVMIVPLRSLDALRRSRLDLGAYAGLMAEGFPPLVYLFCRETHHAGNDLCARFFFEAHGVREDPATGNGAAFLGAYLLEHRFFPEPAFSLRIEQGYEIRRPSLVLLRARIVDGAFEVSVGGRVIPIAQGELL</sequence>
<dbReference type="KEGG" id="sva:SVA_2598"/>
<dbReference type="RefSeq" id="WP_096461592.1">
    <property type="nucleotide sequence ID" value="NZ_AP014936.1"/>
</dbReference>
<organism evidence="3 4">
    <name type="scientific">Sulfurifustis variabilis</name>
    <dbReference type="NCBI Taxonomy" id="1675686"/>
    <lineage>
        <taxon>Bacteria</taxon>
        <taxon>Pseudomonadati</taxon>
        <taxon>Pseudomonadota</taxon>
        <taxon>Gammaproteobacteria</taxon>
        <taxon>Acidiferrobacterales</taxon>
        <taxon>Acidiferrobacteraceae</taxon>
        <taxon>Sulfurifustis</taxon>
    </lineage>
</organism>
<reference evidence="3 4" key="1">
    <citation type="submission" date="2015-08" db="EMBL/GenBank/DDBJ databases">
        <title>Complete genome sequence of Sulfurifustis variabilis.</title>
        <authorList>
            <person name="Miura A."/>
            <person name="Kojima H."/>
            <person name="Fukui M."/>
        </authorList>
    </citation>
    <scope>NUCLEOTIDE SEQUENCE [LARGE SCALE GENOMIC DNA]</scope>
    <source>
        <strain evidence="4">skN76</strain>
    </source>
</reference>
<accession>A0A1B4V6F8</accession>
<dbReference type="Proteomes" id="UP000218899">
    <property type="component" value="Chromosome"/>
</dbReference>
<gene>
    <name evidence="3" type="ORF">SVA_2598</name>
</gene>
<dbReference type="Gene3D" id="3.10.310.10">
    <property type="entry name" value="Diaminopimelate Epimerase, Chain A, domain 1"/>
    <property type="match status" value="2"/>
</dbReference>
<comment type="similarity">
    <text evidence="1">Belongs to the PhzF family.</text>
</comment>
<evidence type="ECO:0000256" key="2">
    <source>
        <dbReference type="PIRSR" id="PIRSR016184-1"/>
    </source>
</evidence>
<proteinExistence type="inferred from homology"/>